<dbReference type="Proteomes" id="UP000654075">
    <property type="component" value="Unassembled WGS sequence"/>
</dbReference>
<evidence type="ECO:0000313" key="2">
    <source>
        <dbReference type="EMBL" id="CAE8606745.1"/>
    </source>
</evidence>
<evidence type="ECO:0000313" key="3">
    <source>
        <dbReference type="Proteomes" id="UP000654075"/>
    </source>
</evidence>
<accession>A0A813F8K5</accession>
<sequence>MSRLTAEILSLIAEMRPESQPAGRTLLPELTKLLEDVAHHHGGKVPLHGRLFAHWMHYAPHKSGIINPETVDDYADAVKSNKGRAGPEEMILHAQEPRNATDNSSVDTGLCSAMCYLVLVSLLLLLLLLLLFFFFFLFFSLFWSTQEGT</sequence>
<organism evidence="2 3">
    <name type="scientific">Polarella glacialis</name>
    <name type="common">Dinoflagellate</name>
    <dbReference type="NCBI Taxonomy" id="89957"/>
    <lineage>
        <taxon>Eukaryota</taxon>
        <taxon>Sar</taxon>
        <taxon>Alveolata</taxon>
        <taxon>Dinophyceae</taxon>
        <taxon>Suessiales</taxon>
        <taxon>Suessiaceae</taxon>
        <taxon>Polarella</taxon>
    </lineage>
</organism>
<dbReference type="AlphaFoldDB" id="A0A813F8K5"/>
<keyword evidence="1" id="KW-1133">Transmembrane helix</keyword>
<protein>
    <submittedName>
        <fullName evidence="2">Uncharacterized protein</fullName>
    </submittedName>
</protein>
<reference evidence="2" key="1">
    <citation type="submission" date="2021-02" db="EMBL/GenBank/DDBJ databases">
        <authorList>
            <person name="Dougan E. K."/>
            <person name="Rhodes N."/>
            <person name="Thang M."/>
            <person name="Chan C."/>
        </authorList>
    </citation>
    <scope>NUCLEOTIDE SEQUENCE</scope>
</reference>
<comment type="caution">
    <text evidence="2">The sequence shown here is derived from an EMBL/GenBank/DDBJ whole genome shotgun (WGS) entry which is preliminary data.</text>
</comment>
<keyword evidence="1" id="KW-0472">Membrane</keyword>
<evidence type="ECO:0000256" key="1">
    <source>
        <dbReference type="SAM" id="Phobius"/>
    </source>
</evidence>
<proteinExistence type="predicted"/>
<keyword evidence="1" id="KW-0812">Transmembrane</keyword>
<dbReference type="EMBL" id="CAJNNV010019807">
    <property type="protein sequence ID" value="CAE8606745.1"/>
    <property type="molecule type" value="Genomic_DNA"/>
</dbReference>
<gene>
    <name evidence="2" type="ORF">PGLA1383_LOCUS24719</name>
</gene>
<keyword evidence="3" id="KW-1185">Reference proteome</keyword>
<feature type="transmembrane region" description="Helical" evidence="1">
    <location>
        <begin position="116"/>
        <end position="143"/>
    </location>
</feature>
<name>A0A813F8K5_POLGL</name>